<dbReference type="EMBL" id="AHHH01000072">
    <property type="protein sequence ID" value="ESU42724.1"/>
    <property type="molecule type" value="Genomic_DNA"/>
</dbReference>
<accession>V6TVX3</accession>
<reference evidence="2" key="1">
    <citation type="submission" date="2012-02" db="EMBL/GenBank/DDBJ databases">
        <title>Genome sequencing of Giardia lamblia Genotypes A2 and B isolates (DH and GS) and comparative analysis with the genomes of Genotypes A1 and E (WB and Pig).</title>
        <authorList>
            <person name="Adam R."/>
            <person name="Dahlstrom E."/>
            <person name="Martens C."/>
            <person name="Bruno D."/>
            <person name="Barbian K."/>
            <person name="Porcella S.F."/>
            <person name="Nash T."/>
        </authorList>
    </citation>
    <scope>NUCLEOTIDE SEQUENCE</scope>
    <source>
        <strain evidence="2">GS</strain>
    </source>
</reference>
<dbReference type="OrthoDB" id="10255882at2759"/>
<proteinExistence type="predicted"/>
<organism evidence="1 2">
    <name type="scientific">Giardia intestinalis</name>
    <name type="common">Giardia lamblia</name>
    <dbReference type="NCBI Taxonomy" id="5741"/>
    <lineage>
        <taxon>Eukaryota</taxon>
        <taxon>Metamonada</taxon>
        <taxon>Diplomonadida</taxon>
        <taxon>Hexamitidae</taxon>
        <taxon>Giardiinae</taxon>
        <taxon>Giardia</taxon>
    </lineage>
</organism>
<dbReference type="Proteomes" id="UP000018040">
    <property type="component" value="Unassembled WGS sequence"/>
</dbReference>
<evidence type="ECO:0000313" key="1">
    <source>
        <dbReference type="EMBL" id="ESU42724.1"/>
    </source>
</evidence>
<name>V6TVX3_GIAIN</name>
<evidence type="ECO:0000313" key="2">
    <source>
        <dbReference type="Proteomes" id="UP000018040"/>
    </source>
</evidence>
<gene>
    <name evidence="1" type="ORF">GSB_153394</name>
</gene>
<reference evidence="1 2" key="2">
    <citation type="journal article" date="2013" name="Genome Biol. Evol.">
        <title>Genome sequencing of Giardia lamblia genotypes A2 and B isolates (DH and GS) and comparative analysis with the genomes of genotypes A1 and E (WB and Pig).</title>
        <authorList>
            <person name="Adam R.D."/>
            <person name="Dahlstrom E.W."/>
            <person name="Martens C.A."/>
            <person name="Bruno D.P."/>
            <person name="Barbian K.D."/>
            <person name="Ricklefs S.M."/>
            <person name="Hernandez M.M."/>
            <person name="Narla N.P."/>
            <person name="Patel R.B."/>
            <person name="Porcella S.F."/>
            <person name="Nash T.E."/>
        </authorList>
    </citation>
    <scope>NUCLEOTIDE SEQUENCE [LARGE SCALE GENOMIC DNA]</scope>
    <source>
        <strain evidence="1 2">GS</strain>
    </source>
</reference>
<dbReference type="VEuPathDB" id="GiardiaDB:DHA2_153470"/>
<dbReference type="VEuPathDB" id="GiardiaDB:GL50581_3645"/>
<dbReference type="VEuPathDB" id="GiardiaDB:GL50803_0026589"/>
<dbReference type="AlphaFoldDB" id="V6TVX3"/>
<protein>
    <submittedName>
        <fullName evidence="1">Uncharacterized protein</fullName>
    </submittedName>
</protein>
<comment type="caution">
    <text evidence="1">The sequence shown here is derived from an EMBL/GenBank/DDBJ whole genome shotgun (WGS) entry which is preliminary data.</text>
</comment>
<sequence>MWLCAEEAAARSKISTAETPTPARHCSAPPLRLVGEGGRHLVLRRGQELLSVLKAPEASGDRLQQALGDLFPLFPWRPGRAPDSLAREVNAFLTKTRSRKEKYTRMVLPKLDPGTKYLRYAGVHDLLVLICIKPHFPSKGEWIEGFSSQRKANIGQPLCDCLTRGEFYNACTSKDALLTWLTRAYFCNINHHSNQLTVYDFASDAPMLSCNEADRIFNILACALTGENNNICHHICRLAKMLQALYHVCSSTSLQYVASAKEYACFPTNYKGLSHRAAEIAKQLYAGERLPPYDELPYIDKLVCILIFKTLSDASLLFYISKANGNVQLYLTDLELKSVERIEKWASILPKNDDHGEQ</sequence>